<proteinExistence type="predicted"/>
<dbReference type="Proteomes" id="UP000265520">
    <property type="component" value="Unassembled WGS sequence"/>
</dbReference>
<name>A0A392MZM1_9FABA</name>
<accession>A0A392MZM1</accession>
<sequence length="97" mass="10823">MHQFNDSFSIEIAKKMESHIYMVAAMHDWIPEQLDSGIVITEIDGSFLCSYPSFSKILLNQTPRQAQDAAAINSASVVVIVPLAASWRTVKWILTQA</sequence>
<organism evidence="1 2">
    <name type="scientific">Trifolium medium</name>
    <dbReference type="NCBI Taxonomy" id="97028"/>
    <lineage>
        <taxon>Eukaryota</taxon>
        <taxon>Viridiplantae</taxon>
        <taxon>Streptophyta</taxon>
        <taxon>Embryophyta</taxon>
        <taxon>Tracheophyta</taxon>
        <taxon>Spermatophyta</taxon>
        <taxon>Magnoliopsida</taxon>
        <taxon>eudicotyledons</taxon>
        <taxon>Gunneridae</taxon>
        <taxon>Pentapetalae</taxon>
        <taxon>rosids</taxon>
        <taxon>fabids</taxon>
        <taxon>Fabales</taxon>
        <taxon>Fabaceae</taxon>
        <taxon>Papilionoideae</taxon>
        <taxon>50 kb inversion clade</taxon>
        <taxon>NPAAA clade</taxon>
        <taxon>Hologalegina</taxon>
        <taxon>IRL clade</taxon>
        <taxon>Trifolieae</taxon>
        <taxon>Trifolium</taxon>
    </lineage>
</organism>
<reference evidence="1 2" key="1">
    <citation type="journal article" date="2018" name="Front. Plant Sci.">
        <title>Red Clover (Trifolium pratense) and Zigzag Clover (T. medium) - A Picture of Genomic Similarities and Differences.</title>
        <authorList>
            <person name="Dluhosova J."/>
            <person name="Istvanek J."/>
            <person name="Nedelnik J."/>
            <person name="Repkova J."/>
        </authorList>
    </citation>
    <scope>NUCLEOTIDE SEQUENCE [LARGE SCALE GENOMIC DNA]</scope>
    <source>
        <strain evidence="2">cv. 10/8</strain>
        <tissue evidence="1">Leaf</tissue>
    </source>
</reference>
<comment type="caution">
    <text evidence="1">The sequence shown here is derived from an EMBL/GenBank/DDBJ whole genome shotgun (WGS) entry which is preliminary data.</text>
</comment>
<protein>
    <submittedName>
        <fullName evidence="1">Uncharacterized protein</fullName>
    </submittedName>
</protein>
<dbReference type="EMBL" id="LXQA010022642">
    <property type="protein sequence ID" value="MCH92415.1"/>
    <property type="molecule type" value="Genomic_DNA"/>
</dbReference>
<evidence type="ECO:0000313" key="2">
    <source>
        <dbReference type="Proteomes" id="UP000265520"/>
    </source>
</evidence>
<evidence type="ECO:0000313" key="1">
    <source>
        <dbReference type="EMBL" id="MCH92415.1"/>
    </source>
</evidence>
<dbReference type="AlphaFoldDB" id="A0A392MZM1"/>
<keyword evidence="2" id="KW-1185">Reference proteome</keyword>